<evidence type="ECO:0000256" key="3">
    <source>
        <dbReference type="ARBA" id="ARBA00023274"/>
    </source>
</evidence>
<dbReference type="InterPro" id="IPR021137">
    <property type="entry name" value="Ribosomal_bL35-like"/>
</dbReference>
<accession>A0A7C2B6V5</accession>
<dbReference type="InterPro" id="IPR001706">
    <property type="entry name" value="Ribosomal_bL35"/>
</dbReference>
<evidence type="ECO:0000256" key="2">
    <source>
        <dbReference type="ARBA" id="ARBA00022980"/>
    </source>
</evidence>
<protein>
    <recommendedName>
        <fullName evidence="4 5">Large ribosomal subunit protein bL35</fullName>
    </recommendedName>
</protein>
<dbReference type="PRINTS" id="PR00064">
    <property type="entry name" value="RIBOSOMALL35"/>
</dbReference>
<evidence type="ECO:0000256" key="5">
    <source>
        <dbReference type="HAMAP-Rule" id="MF_00514"/>
    </source>
</evidence>
<evidence type="ECO:0000313" key="7">
    <source>
        <dbReference type="EMBL" id="HEF64801.1"/>
    </source>
</evidence>
<dbReference type="HAMAP" id="MF_00514">
    <property type="entry name" value="Ribosomal_bL35"/>
    <property type="match status" value="1"/>
</dbReference>
<evidence type="ECO:0000256" key="6">
    <source>
        <dbReference type="RuleBase" id="RU000568"/>
    </source>
</evidence>
<dbReference type="EMBL" id="DSJL01000009">
    <property type="protein sequence ID" value="HEF64801.1"/>
    <property type="molecule type" value="Genomic_DNA"/>
</dbReference>
<dbReference type="Pfam" id="PF01632">
    <property type="entry name" value="Ribosomal_L35p"/>
    <property type="match status" value="1"/>
</dbReference>
<dbReference type="SUPFAM" id="SSF143034">
    <property type="entry name" value="L35p-like"/>
    <property type="match status" value="1"/>
</dbReference>
<dbReference type="AlphaFoldDB" id="A0A7C2B6V5"/>
<dbReference type="GO" id="GO:0015934">
    <property type="term" value="C:large ribosomal subunit"/>
    <property type="evidence" value="ECO:0007669"/>
    <property type="project" value="TreeGrafter"/>
</dbReference>
<dbReference type="GO" id="GO:0003735">
    <property type="term" value="F:structural constituent of ribosome"/>
    <property type="evidence" value="ECO:0007669"/>
    <property type="project" value="InterPro"/>
</dbReference>
<evidence type="ECO:0000256" key="1">
    <source>
        <dbReference type="ARBA" id="ARBA00006598"/>
    </source>
</evidence>
<sequence>MPKMKTKKAAAKRFKITGTGKVLRMRSARNHNRLKKAPRVRRSFDKMVPVHPSDVHRVKPLLPYAW</sequence>
<gene>
    <name evidence="5" type="primary">rpmI</name>
    <name evidence="7" type="ORF">ENP47_04275</name>
</gene>
<name>A0A7C2B6V5_THERO</name>
<reference evidence="7" key="1">
    <citation type="journal article" date="2020" name="mSystems">
        <title>Genome- and Community-Level Interaction Insights into Carbon Utilization and Element Cycling Functions of Hydrothermarchaeota in Hydrothermal Sediment.</title>
        <authorList>
            <person name="Zhou Z."/>
            <person name="Liu Y."/>
            <person name="Xu W."/>
            <person name="Pan J."/>
            <person name="Luo Z.H."/>
            <person name="Li M."/>
        </authorList>
    </citation>
    <scope>NUCLEOTIDE SEQUENCE [LARGE SCALE GENOMIC DNA]</scope>
    <source>
        <strain evidence="7">SpSt-222</strain>
    </source>
</reference>
<organism evidence="7">
    <name type="scientific">Thermomicrobium roseum</name>
    <dbReference type="NCBI Taxonomy" id="500"/>
    <lineage>
        <taxon>Bacteria</taxon>
        <taxon>Pseudomonadati</taxon>
        <taxon>Thermomicrobiota</taxon>
        <taxon>Thermomicrobia</taxon>
        <taxon>Thermomicrobiales</taxon>
        <taxon>Thermomicrobiaceae</taxon>
        <taxon>Thermomicrobium</taxon>
    </lineage>
</organism>
<dbReference type="PANTHER" id="PTHR33343">
    <property type="entry name" value="54S RIBOSOMAL PROTEIN BL35M"/>
    <property type="match status" value="1"/>
</dbReference>
<proteinExistence type="inferred from homology"/>
<dbReference type="Gene3D" id="4.10.410.60">
    <property type="match status" value="1"/>
</dbReference>
<dbReference type="InterPro" id="IPR037229">
    <property type="entry name" value="Ribosomal_bL35_sf"/>
</dbReference>
<comment type="caution">
    <text evidence="7">The sequence shown here is derived from an EMBL/GenBank/DDBJ whole genome shotgun (WGS) entry which is preliminary data.</text>
</comment>
<dbReference type="PANTHER" id="PTHR33343:SF1">
    <property type="entry name" value="LARGE RIBOSOMAL SUBUNIT PROTEIN BL35M"/>
    <property type="match status" value="1"/>
</dbReference>
<keyword evidence="2 5" id="KW-0689">Ribosomal protein</keyword>
<comment type="similarity">
    <text evidence="1 5 6">Belongs to the bacterial ribosomal protein bL35 family.</text>
</comment>
<dbReference type="GO" id="GO:0006412">
    <property type="term" value="P:translation"/>
    <property type="evidence" value="ECO:0007669"/>
    <property type="project" value="UniProtKB-UniRule"/>
</dbReference>
<evidence type="ECO:0000256" key="4">
    <source>
        <dbReference type="ARBA" id="ARBA00071664"/>
    </source>
</evidence>
<dbReference type="PROSITE" id="PS00936">
    <property type="entry name" value="RIBOSOMAL_L35"/>
    <property type="match status" value="1"/>
</dbReference>
<dbReference type="FunFam" id="4.10.410.60:FF:000001">
    <property type="entry name" value="50S ribosomal protein L35"/>
    <property type="match status" value="1"/>
</dbReference>
<dbReference type="InterPro" id="IPR018265">
    <property type="entry name" value="Ribosomal_bL35_CS"/>
</dbReference>
<dbReference type="NCBIfam" id="TIGR00001">
    <property type="entry name" value="rpmI_bact"/>
    <property type="match status" value="1"/>
</dbReference>
<keyword evidence="3 5" id="KW-0687">Ribonucleoprotein</keyword>